<dbReference type="GO" id="GO:0016491">
    <property type="term" value="F:oxidoreductase activity"/>
    <property type="evidence" value="ECO:0007669"/>
    <property type="project" value="InterPro"/>
</dbReference>
<dbReference type="PANTHER" id="PTHR23026">
    <property type="entry name" value="NADPH NITROREDUCTASE"/>
    <property type="match status" value="1"/>
</dbReference>
<dbReference type="InterPro" id="IPR050627">
    <property type="entry name" value="Nitroreductase/BluB"/>
</dbReference>
<dbReference type="EMBL" id="ANHY01000009">
    <property type="protein sequence ID" value="EKV30131.1"/>
    <property type="molecule type" value="Genomic_DNA"/>
</dbReference>
<dbReference type="RefSeq" id="WP_009540639.1">
    <property type="nucleotide sequence ID" value="NZ_ANHY01000009.1"/>
</dbReference>
<dbReference type="PANTHER" id="PTHR23026:SF123">
    <property type="entry name" value="NAD(P)H NITROREDUCTASE RV3131-RELATED"/>
    <property type="match status" value="1"/>
</dbReference>
<gene>
    <name evidence="1" type="ORF">C882_4531</name>
</gene>
<dbReference type="SUPFAM" id="SSF55469">
    <property type="entry name" value="FMN-dependent nitroreductase-like"/>
    <property type="match status" value="2"/>
</dbReference>
<comment type="caution">
    <text evidence="1">The sequence shown here is derived from an EMBL/GenBank/DDBJ whole genome shotgun (WGS) entry which is preliminary data.</text>
</comment>
<organism evidence="1 2">
    <name type="scientific">Caenispirillum salinarum AK4</name>
    <dbReference type="NCBI Taxonomy" id="1238182"/>
    <lineage>
        <taxon>Bacteria</taxon>
        <taxon>Pseudomonadati</taxon>
        <taxon>Pseudomonadota</taxon>
        <taxon>Alphaproteobacteria</taxon>
        <taxon>Rhodospirillales</taxon>
        <taxon>Novispirillaceae</taxon>
        <taxon>Caenispirillum</taxon>
    </lineage>
</organism>
<protein>
    <submittedName>
        <fullName evidence="1">Dinucleotide-utilizing enzymes involved in molybdopterin and thiamine biosynthesis family 2</fullName>
    </submittedName>
</protein>
<proteinExistence type="predicted"/>
<dbReference type="NCBIfam" id="NF047509">
    <property type="entry name" value="Rv3131_FMN_oxido"/>
    <property type="match status" value="1"/>
</dbReference>
<dbReference type="InterPro" id="IPR000415">
    <property type="entry name" value="Nitroreductase-like"/>
</dbReference>
<name>K9HNV0_9PROT</name>
<evidence type="ECO:0000313" key="2">
    <source>
        <dbReference type="Proteomes" id="UP000009881"/>
    </source>
</evidence>
<evidence type="ECO:0000313" key="1">
    <source>
        <dbReference type="EMBL" id="EKV30131.1"/>
    </source>
</evidence>
<dbReference type="eggNOG" id="COG0778">
    <property type="taxonomic scope" value="Bacteria"/>
</dbReference>
<dbReference type="AlphaFoldDB" id="K9HNV0"/>
<sequence length="347" mass="37664">MPSTSRLPTASPSATDAGALGLDDARLSLLETAARAPSGHNAQPWRVTLRDARHWTLDIAPDRRLPAVDPEDREAVISLGAFLETLETAAPALGLAVREVEVAPGPEVRLSVVDGPRADDPAGLEAIWARRTRRRGLRPDPLPDDVVADLLDDMPDVRFIGRGTHEADGLAEAAAEGARHQTARDDAQEELSHWIRWRRSEEARRPTGLTPESMEMPAPLRWLAHAVFTPATVLSSGFRKQGTALATRQAQEGAGWFVVFTPDASAPALIDAGQRYQRLGLRGVRHGIGLHPMSQMLEEPAVRDRVAALLKAPRDTVQMVLRTGYARPAAPPPGPRLPVPAFVRRAE</sequence>
<dbReference type="STRING" id="1238182.C882_4531"/>
<keyword evidence="2" id="KW-1185">Reference proteome</keyword>
<dbReference type="OrthoDB" id="8156917at2"/>
<reference evidence="1 2" key="1">
    <citation type="journal article" date="2013" name="Genome Announc.">
        <title>Draft Genome Sequence of an Alphaproteobacterium, Caenispirillum salinarum AK4(T), Isolated from a Solar Saltern.</title>
        <authorList>
            <person name="Khatri I."/>
            <person name="Singh A."/>
            <person name="Korpole S."/>
            <person name="Pinnaka A.K."/>
            <person name="Subramanian S."/>
        </authorList>
    </citation>
    <scope>NUCLEOTIDE SEQUENCE [LARGE SCALE GENOMIC DNA]</scope>
    <source>
        <strain evidence="1 2">AK4</strain>
    </source>
</reference>
<accession>K9HNV0</accession>
<dbReference type="Proteomes" id="UP000009881">
    <property type="component" value="Unassembled WGS sequence"/>
</dbReference>
<dbReference type="Gene3D" id="3.40.109.10">
    <property type="entry name" value="NADH Oxidase"/>
    <property type="match status" value="1"/>
</dbReference>